<organism evidence="1 2">
    <name type="scientific">Boothiomyces macroporosus</name>
    <dbReference type="NCBI Taxonomy" id="261099"/>
    <lineage>
        <taxon>Eukaryota</taxon>
        <taxon>Fungi</taxon>
        <taxon>Fungi incertae sedis</taxon>
        <taxon>Chytridiomycota</taxon>
        <taxon>Chytridiomycota incertae sedis</taxon>
        <taxon>Chytridiomycetes</taxon>
        <taxon>Rhizophydiales</taxon>
        <taxon>Terramycetaceae</taxon>
        <taxon>Boothiomyces</taxon>
    </lineage>
</organism>
<sequence length="104" mass="11547">MASVVKGMEKAMATMNLEQISLVMDKFEQQFEDLDVQTEYMENSMGQTTAITTPGDQVNELMQQVAEENGLEMQMNMPSASDVKLQPAKENDELGARLAKLRSG</sequence>
<protein>
    <submittedName>
        <fullName evidence="1">Vacuolar-sorting protein SNF7</fullName>
    </submittedName>
</protein>
<accession>A0AAD5UBA2</accession>
<dbReference type="InterPro" id="IPR005024">
    <property type="entry name" value="Snf7_fam"/>
</dbReference>
<proteinExistence type="predicted"/>
<dbReference type="PANTHER" id="PTHR10476">
    <property type="entry name" value="CHARGED MULTIVESICULAR BODY PROTEIN"/>
    <property type="match status" value="1"/>
</dbReference>
<comment type="caution">
    <text evidence="1">The sequence shown here is derived from an EMBL/GenBank/DDBJ whole genome shotgun (WGS) entry which is preliminary data.</text>
</comment>
<keyword evidence="2" id="KW-1185">Reference proteome</keyword>
<dbReference type="EMBL" id="JADGKB010000138">
    <property type="protein sequence ID" value="KAJ3252523.1"/>
    <property type="molecule type" value="Genomic_DNA"/>
</dbReference>
<reference evidence="1" key="1">
    <citation type="submission" date="2020-05" db="EMBL/GenBank/DDBJ databases">
        <title>Phylogenomic resolution of chytrid fungi.</title>
        <authorList>
            <person name="Stajich J.E."/>
            <person name="Amses K."/>
            <person name="Simmons R."/>
            <person name="Seto K."/>
            <person name="Myers J."/>
            <person name="Bonds A."/>
            <person name="Quandt C.A."/>
            <person name="Barry K."/>
            <person name="Liu P."/>
            <person name="Grigoriev I."/>
            <person name="Longcore J.E."/>
            <person name="James T.Y."/>
        </authorList>
    </citation>
    <scope>NUCLEOTIDE SEQUENCE</scope>
    <source>
        <strain evidence="1">PLAUS21</strain>
    </source>
</reference>
<dbReference type="AlphaFoldDB" id="A0AAD5UBA2"/>
<evidence type="ECO:0000313" key="2">
    <source>
        <dbReference type="Proteomes" id="UP001210925"/>
    </source>
</evidence>
<dbReference type="Proteomes" id="UP001210925">
    <property type="component" value="Unassembled WGS sequence"/>
</dbReference>
<dbReference type="GO" id="GO:0007034">
    <property type="term" value="P:vacuolar transport"/>
    <property type="evidence" value="ECO:0007669"/>
    <property type="project" value="InterPro"/>
</dbReference>
<dbReference type="Gene3D" id="6.10.250.440">
    <property type="match status" value="1"/>
</dbReference>
<gene>
    <name evidence="1" type="primary">DID2</name>
    <name evidence="1" type="ORF">HK103_001424</name>
</gene>
<evidence type="ECO:0000313" key="1">
    <source>
        <dbReference type="EMBL" id="KAJ3252523.1"/>
    </source>
</evidence>
<name>A0AAD5UBA2_9FUNG</name>